<evidence type="ECO:0000313" key="3">
    <source>
        <dbReference type="Proteomes" id="UP000554054"/>
    </source>
</evidence>
<proteinExistence type="predicted"/>
<dbReference type="RefSeq" id="WP_185991180.1">
    <property type="nucleotide sequence ID" value="NZ_JACCAE010000001.1"/>
</dbReference>
<reference evidence="2 3" key="1">
    <citation type="submission" date="2020-07" db="EMBL/GenBank/DDBJ databases">
        <title>Sequencing the genomes of 1000 actinobacteria strains.</title>
        <authorList>
            <person name="Klenk H.-P."/>
        </authorList>
    </citation>
    <scope>NUCLEOTIDE SEQUENCE [LARGE SCALE GENOMIC DNA]</scope>
    <source>
        <strain evidence="2 3">DSM 26154</strain>
    </source>
</reference>
<dbReference type="AlphaFoldDB" id="A0A852VXX3"/>
<dbReference type="EMBL" id="JACCAE010000001">
    <property type="protein sequence ID" value="NYF98361.1"/>
    <property type="molecule type" value="Genomic_DNA"/>
</dbReference>
<protein>
    <submittedName>
        <fullName evidence="2">Uncharacterized protein</fullName>
    </submittedName>
</protein>
<keyword evidence="1" id="KW-0812">Transmembrane</keyword>
<organism evidence="2 3">
    <name type="scientific">Janibacter cremeus</name>
    <dbReference type="NCBI Taxonomy" id="1285192"/>
    <lineage>
        <taxon>Bacteria</taxon>
        <taxon>Bacillati</taxon>
        <taxon>Actinomycetota</taxon>
        <taxon>Actinomycetes</taxon>
        <taxon>Micrococcales</taxon>
        <taxon>Intrasporangiaceae</taxon>
        <taxon>Janibacter</taxon>
    </lineage>
</organism>
<keyword evidence="3" id="KW-1185">Reference proteome</keyword>
<gene>
    <name evidence="2" type="ORF">BJY20_001753</name>
</gene>
<evidence type="ECO:0000256" key="1">
    <source>
        <dbReference type="SAM" id="Phobius"/>
    </source>
</evidence>
<sequence length="81" mass="8184">MTAINRKTRPVMWALIAVGAVGLFVSIDVGPDGFVGGLLQGASFAVALVGAFFLGMLHGADESVAAGVEPAAWLPSRGSGR</sequence>
<keyword evidence="1" id="KW-0472">Membrane</keyword>
<feature type="transmembrane region" description="Helical" evidence="1">
    <location>
        <begin position="12"/>
        <end position="31"/>
    </location>
</feature>
<keyword evidence="1" id="KW-1133">Transmembrane helix</keyword>
<name>A0A852VXX3_9MICO</name>
<evidence type="ECO:0000313" key="2">
    <source>
        <dbReference type="EMBL" id="NYF98361.1"/>
    </source>
</evidence>
<accession>A0A852VXX3</accession>
<dbReference type="Proteomes" id="UP000554054">
    <property type="component" value="Unassembled WGS sequence"/>
</dbReference>
<feature type="transmembrane region" description="Helical" evidence="1">
    <location>
        <begin position="37"/>
        <end position="57"/>
    </location>
</feature>
<comment type="caution">
    <text evidence="2">The sequence shown here is derived from an EMBL/GenBank/DDBJ whole genome shotgun (WGS) entry which is preliminary data.</text>
</comment>